<dbReference type="SUPFAM" id="SSF52129">
    <property type="entry name" value="Caspase-like"/>
    <property type="match status" value="1"/>
</dbReference>
<name>A0A1H3X0T3_9RHOB</name>
<dbReference type="InterPro" id="IPR029030">
    <property type="entry name" value="Caspase-like_dom_sf"/>
</dbReference>
<feature type="compositionally biased region" description="Polar residues" evidence="1">
    <location>
        <begin position="110"/>
        <end position="121"/>
    </location>
</feature>
<keyword evidence="3" id="KW-1185">Reference proteome</keyword>
<feature type="compositionally biased region" description="Low complexity" evidence="1">
    <location>
        <begin position="99"/>
        <end position="109"/>
    </location>
</feature>
<dbReference type="AlphaFoldDB" id="A0A1H3X0T3"/>
<sequence length="121" mass="12109">MSMEHDIRGVLFGPCLAPGVLAACAPAKRRDRLAPVDAAPHDFADLRARSVAVDALMQAGAAPGVEAPPGTLIAFATEPGAVAFDGEGPNSPYAEALARPRASPASASRTCSSVTAASSPA</sequence>
<dbReference type="EMBL" id="FNQM01000002">
    <property type="protein sequence ID" value="SDZ92128.1"/>
    <property type="molecule type" value="Genomic_DNA"/>
</dbReference>
<feature type="region of interest" description="Disordered" evidence="1">
    <location>
        <begin position="84"/>
        <end position="121"/>
    </location>
</feature>
<evidence type="ECO:0000313" key="3">
    <source>
        <dbReference type="Proteomes" id="UP000198703"/>
    </source>
</evidence>
<evidence type="ECO:0000313" key="2">
    <source>
        <dbReference type="EMBL" id="SDZ92128.1"/>
    </source>
</evidence>
<reference evidence="2 3" key="1">
    <citation type="submission" date="2016-10" db="EMBL/GenBank/DDBJ databases">
        <authorList>
            <person name="de Groot N.N."/>
        </authorList>
    </citation>
    <scope>NUCLEOTIDE SEQUENCE [LARGE SCALE GENOMIC DNA]</scope>
    <source>
        <strain evidence="2 3">DSM 15345</strain>
    </source>
</reference>
<protein>
    <submittedName>
        <fullName evidence="2">Uncharacterized protein</fullName>
    </submittedName>
</protein>
<proteinExistence type="predicted"/>
<evidence type="ECO:0000256" key="1">
    <source>
        <dbReference type="SAM" id="MobiDB-lite"/>
    </source>
</evidence>
<gene>
    <name evidence="2" type="ORF">SAMN05444370_102188</name>
</gene>
<accession>A0A1H3X0T3</accession>
<dbReference type="Proteomes" id="UP000198703">
    <property type="component" value="Unassembled WGS sequence"/>
</dbReference>
<organism evidence="2 3">
    <name type="scientific">Rubrimonas cliftonensis</name>
    <dbReference type="NCBI Taxonomy" id="89524"/>
    <lineage>
        <taxon>Bacteria</taxon>
        <taxon>Pseudomonadati</taxon>
        <taxon>Pseudomonadota</taxon>
        <taxon>Alphaproteobacteria</taxon>
        <taxon>Rhodobacterales</taxon>
        <taxon>Paracoccaceae</taxon>
        <taxon>Rubrimonas</taxon>
    </lineage>
</organism>